<organism evidence="1">
    <name type="scientific">uncultured Caudovirales phage</name>
    <dbReference type="NCBI Taxonomy" id="2100421"/>
    <lineage>
        <taxon>Viruses</taxon>
        <taxon>Duplodnaviria</taxon>
        <taxon>Heunggongvirae</taxon>
        <taxon>Uroviricota</taxon>
        <taxon>Caudoviricetes</taxon>
        <taxon>Peduoviridae</taxon>
        <taxon>Maltschvirus</taxon>
        <taxon>Maltschvirus maltsch</taxon>
    </lineage>
</organism>
<evidence type="ECO:0000313" key="1">
    <source>
        <dbReference type="EMBL" id="CAB4187257.1"/>
    </source>
</evidence>
<dbReference type="EMBL" id="LR797111">
    <property type="protein sequence ID" value="CAB4187257.1"/>
    <property type="molecule type" value="Genomic_DNA"/>
</dbReference>
<gene>
    <name evidence="1" type="ORF">UFOVP1155_11</name>
</gene>
<reference evidence="1" key="1">
    <citation type="submission" date="2020-05" db="EMBL/GenBank/DDBJ databases">
        <authorList>
            <person name="Chiriac C."/>
            <person name="Salcher M."/>
            <person name="Ghai R."/>
            <person name="Kavagutti S V."/>
        </authorList>
    </citation>
    <scope>NUCLEOTIDE SEQUENCE</scope>
</reference>
<proteinExistence type="predicted"/>
<accession>A0A6J5QXI3</accession>
<dbReference type="InterPro" id="IPR036619">
    <property type="entry name" value="NinB_sf"/>
</dbReference>
<protein>
    <submittedName>
        <fullName evidence="1">Uncharacterized protein</fullName>
    </submittedName>
</protein>
<name>A0A6J5QXI3_9CAUD</name>
<dbReference type="Gene3D" id="1.10.3790.10">
    <property type="entry name" value="NinB"/>
    <property type="match status" value="1"/>
</dbReference>
<sequence length="148" mass="17347">MSSWTINSEPSLQSFMGDVRQLFRENKYVKLTAKVGKARSLDQNAISHAWYEQIARELREDDTVGWKSYCKLHHGIPILRAEDEEFRQFYDGAIKGLIYEQKLQAMKFMPVTSLMTRPQLSKYLEAVQDDFQNRGVYLMFPEIDRTDA</sequence>